<reference evidence="1 2" key="1">
    <citation type="submission" date="2019-04" db="EMBL/GenBank/DDBJ databases">
        <title>Geobacter oryzae sp. nov., ferric-reducing bacteria isolated from paddy soil.</title>
        <authorList>
            <person name="Xu Z."/>
            <person name="Masuda Y."/>
            <person name="Itoh H."/>
            <person name="Senoo K."/>
        </authorList>
    </citation>
    <scope>NUCLEOTIDE SEQUENCE [LARGE SCALE GENOMIC DNA]</scope>
    <source>
        <strain evidence="1 2">Red111</strain>
    </source>
</reference>
<comment type="caution">
    <text evidence="1">The sequence shown here is derived from an EMBL/GenBank/DDBJ whole genome shotgun (WGS) entry which is preliminary data.</text>
</comment>
<dbReference type="AlphaFoldDB" id="A0A4S1CDB0"/>
<proteinExistence type="predicted"/>
<accession>A0A4S1CDB0</accession>
<name>A0A4S1CDB0_9BACT</name>
<dbReference type="RefSeq" id="WP_135870622.1">
    <property type="nucleotide sequence ID" value="NZ_SRSC01000003.1"/>
</dbReference>
<sequence>MIQVNVQNIYEAMLADVLFDLEKIDVSIDTESNKFPQLRYRVTVLEKNGDTFKVNVEHKGIKSNFSTFCLKAENNGASASIHIEGFSNVQAIDPFKGSESVLNKPLREEFKVDSIGNYIKIQNGYSVFVSGCTVNGKVTNDIKRDMTEFLALVFGYGSLPNYINF</sequence>
<evidence type="ECO:0000313" key="2">
    <source>
        <dbReference type="Proteomes" id="UP000306416"/>
    </source>
</evidence>
<protein>
    <submittedName>
        <fullName evidence="1">Uncharacterized protein</fullName>
    </submittedName>
</protein>
<keyword evidence="2" id="KW-1185">Reference proteome</keyword>
<organism evidence="1 2">
    <name type="scientific">Geomonas terrae</name>
    <dbReference type="NCBI Taxonomy" id="2562681"/>
    <lineage>
        <taxon>Bacteria</taxon>
        <taxon>Pseudomonadati</taxon>
        <taxon>Thermodesulfobacteriota</taxon>
        <taxon>Desulfuromonadia</taxon>
        <taxon>Geobacterales</taxon>
        <taxon>Geobacteraceae</taxon>
        <taxon>Geomonas</taxon>
    </lineage>
</organism>
<dbReference type="Proteomes" id="UP000306416">
    <property type="component" value="Unassembled WGS sequence"/>
</dbReference>
<evidence type="ECO:0000313" key="1">
    <source>
        <dbReference type="EMBL" id="TGU71183.1"/>
    </source>
</evidence>
<gene>
    <name evidence="1" type="ORF">E4633_12615</name>
</gene>
<dbReference type="EMBL" id="SRSC01000003">
    <property type="protein sequence ID" value="TGU71183.1"/>
    <property type="molecule type" value="Genomic_DNA"/>
</dbReference>